<organism evidence="1">
    <name type="scientific">Rhinolophus gammaherpesvirus 1</name>
    <dbReference type="NCBI Taxonomy" id="2054179"/>
    <lineage>
        <taxon>Viruses</taxon>
        <taxon>Duplodnaviria</taxon>
        <taxon>Heunggongvirae</taxon>
        <taxon>Peploviricota</taxon>
        <taxon>Herviviricetes</taxon>
        <taxon>Herpesvirales</taxon>
        <taxon>Orthoherpesviridae</taxon>
        <taxon>Gammaherpesvirinae</taxon>
        <taxon>Percavirus</taxon>
        <taxon>Percavirus rhinolophidgamma1</taxon>
    </lineage>
</organism>
<evidence type="ECO:0000313" key="2">
    <source>
        <dbReference type="Proteomes" id="UP000289908"/>
    </source>
</evidence>
<dbReference type="KEGG" id="vg:41701476"/>
<dbReference type="Pfam" id="PF03038">
    <property type="entry name" value="Herpes_UL95"/>
    <property type="match status" value="1"/>
</dbReference>
<sequence>MVSDGQGLDEDQDVGSKYYDSVSLSVGLCESVPDQFKLIETPINSFLLVTNVMPTDTRPWSSQLPGGMDFSGIHLPRLKKLNSLTQFEVKERKEDECLPQPPPSDTHLHYTVYDSWAWQRALKINKDEVIQEAIEQLSKPVNWKGVVVDDPLPLLWLLFYGKMSFCGNIECLYNNKFNHPGPILWPQFLYKPMENVQSFISGVCKYVKFLYGCNFKRDDLLLERVPFDESRFSEALEKLRFIEDCGTYVSRTCLPCKLYHQNLVSRRDISSTGASVILGGSGKKYITPNTGSRRCLDFGDIVLYPSYDIPRILDEVETYGIF</sequence>
<accession>A0A2Z5U6B5</accession>
<name>A0A2Z5U6B5_9GAMA</name>
<protein>
    <recommendedName>
        <fullName evidence="3">Protein UL95</fullName>
    </recommendedName>
</protein>
<evidence type="ECO:0008006" key="3">
    <source>
        <dbReference type="Google" id="ProtNLM"/>
    </source>
</evidence>
<dbReference type="Proteomes" id="UP000289908">
    <property type="component" value="Segment"/>
</dbReference>
<proteinExistence type="predicted"/>
<dbReference type="GeneID" id="41701476"/>
<keyword evidence="2" id="KW-1185">Reference proteome</keyword>
<dbReference type="EMBL" id="LC333428">
    <property type="protein sequence ID" value="BBB06483.1"/>
    <property type="molecule type" value="Genomic_DNA"/>
</dbReference>
<dbReference type="RefSeq" id="YP_009551844.1">
    <property type="nucleotide sequence ID" value="NC_040539.1"/>
</dbReference>
<evidence type="ECO:0000313" key="1">
    <source>
        <dbReference type="EMBL" id="BBB06483.1"/>
    </source>
</evidence>
<dbReference type="OrthoDB" id="9587at10239"/>
<gene>
    <name evidence="1" type="primary">ORF37</name>
</gene>
<reference evidence="1" key="1">
    <citation type="submission" date="2017-11" db="EMBL/GenBank/DDBJ databases">
        <title>Complete genome of Rhinolophus gammaherpesvirus-1.</title>
        <authorList>
            <person name="Maeda K."/>
            <person name="Noguchi K."/>
        </authorList>
    </citation>
    <scope>NUCLEOTIDE SEQUENCE [LARGE SCALE GENOMIC DNA]</scope>
    <source>
        <strain evidence="1">BV1</strain>
    </source>
</reference>
<dbReference type="InterPro" id="IPR004280">
    <property type="entry name" value="Herpes_UL95"/>
</dbReference>